<dbReference type="PANTHER" id="PTHR31719:SF148">
    <property type="entry name" value="NAC TRANSCRIPTION FACTOR 25"/>
    <property type="match status" value="1"/>
</dbReference>
<dbReference type="EMBL" id="MT275516">
    <property type="protein sequence ID" value="UBT01632.1"/>
    <property type="molecule type" value="mRNA"/>
</dbReference>
<keyword evidence="1" id="KW-0805">Transcription regulation</keyword>
<evidence type="ECO:0000313" key="6">
    <source>
        <dbReference type="EMBL" id="UBT01632.1"/>
    </source>
</evidence>
<dbReference type="GO" id="GO:0003677">
    <property type="term" value="F:DNA binding"/>
    <property type="evidence" value="ECO:0007669"/>
    <property type="project" value="UniProtKB-KW"/>
</dbReference>
<evidence type="ECO:0000259" key="5">
    <source>
        <dbReference type="PROSITE" id="PS51005"/>
    </source>
</evidence>
<keyword evidence="4" id="KW-0539">Nucleus</keyword>
<dbReference type="Gene3D" id="2.170.150.80">
    <property type="entry name" value="NAC domain"/>
    <property type="match status" value="1"/>
</dbReference>
<name>A0A8K1HZC2_LITCN</name>
<evidence type="ECO:0000256" key="3">
    <source>
        <dbReference type="ARBA" id="ARBA00023163"/>
    </source>
</evidence>
<proteinExistence type="evidence at transcript level"/>
<organism evidence="6">
    <name type="scientific">Litchi chinensis</name>
    <name type="common">Lychee</name>
    <dbReference type="NCBI Taxonomy" id="151069"/>
    <lineage>
        <taxon>Eukaryota</taxon>
        <taxon>Viridiplantae</taxon>
        <taxon>Streptophyta</taxon>
        <taxon>Embryophyta</taxon>
        <taxon>Tracheophyta</taxon>
        <taxon>Spermatophyta</taxon>
        <taxon>Magnoliopsida</taxon>
        <taxon>eudicotyledons</taxon>
        <taxon>Gunneridae</taxon>
        <taxon>Pentapetalae</taxon>
        <taxon>rosids</taxon>
        <taxon>malvids</taxon>
        <taxon>Sapindales</taxon>
        <taxon>Sapindaceae</taxon>
        <taxon>Litchi</taxon>
    </lineage>
</organism>
<dbReference type="GO" id="GO:0006355">
    <property type="term" value="P:regulation of DNA-templated transcription"/>
    <property type="evidence" value="ECO:0007669"/>
    <property type="project" value="InterPro"/>
</dbReference>
<dbReference type="InterPro" id="IPR036093">
    <property type="entry name" value="NAC_dom_sf"/>
</dbReference>
<evidence type="ECO:0000256" key="2">
    <source>
        <dbReference type="ARBA" id="ARBA00023125"/>
    </source>
</evidence>
<sequence length="481" mass="52315">MKKRTSASNAGLPVGVRFNPTDQQLIVDYLLNKVQGKPLPSSTAIIDCDIYGEGHAWRQLFEESEENSLYFFTRLKKKTEKGKRIDRVTDCGTWKGQQRDKEIFSDGGRKVHIGSKRSFSFIPKKGVQETRGKWVMHEYRLEGCLLDRKNNFYVLCRINRKSKRRTATHDDDDLVHDVNGAVICAPTDVQYHHFNHVNHVSDCMGGDGLNVSYYMEDEPLNVVHGDGTKECLNGSDYVTGDGLNASDCMASDGLNVCNYMGGERLNVGHGDGSKECLNVADYMRGDGTKECLNGGAGLNVSNYIGGDGNREKLNGSEFECKGGDDTATCLNVSNYMGGDDSNFFNYMGGDGIGECLYRCDGLNVSNYMGGNGFGENLNGSKYMGGDGNGACLNVSNNYLGGNGLNFSNCLGGDGTGECLNASDYVGDGLNVFDYTGGDDIEGCFNASDHYIRGEGIGECSNVSNYMGRNGLQQQQSSSTGR</sequence>
<protein>
    <submittedName>
        <fullName evidence="6">NAC transcription factor 28</fullName>
    </submittedName>
</protein>
<dbReference type="SUPFAM" id="SSF101941">
    <property type="entry name" value="NAC domain"/>
    <property type="match status" value="1"/>
</dbReference>
<reference evidence="6" key="1">
    <citation type="submission" date="2020-03" db="EMBL/GenBank/DDBJ databases">
        <title>LcNAC40-LcVPE regulatory module contributes to fruit abscission by promoting autolytic programmed cell death in litchi.</title>
        <authorList>
            <person name="Li C."/>
            <person name="Ning X."/>
            <person name="Zhao M."/>
            <person name="Wen Z."/>
            <person name="Kou L."/>
            <person name="Ma X."/>
            <person name="Peng M."/>
            <person name="Yang Y."/>
            <person name="Wu H."/>
            <person name="Li J."/>
        </authorList>
    </citation>
    <scope>NUCLEOTIDE SEQUENCE</scope>
</reference>
<dbReference type="Pfam" id="PF02365">
    <property type="entry name" value="NAM"/>
    <property type="match status" value="1"/>
</dbReference>
<dbReference type="PANTHER" id="PTHR31719">
    <property type="entry name" value="NAC TRANSCRIPTION FACTOR 56"/>
    <property type="match status" value="1"/>
</dbReference>
<keyword evidence="2" id="KW-0238">DNA-binding</keyword>
<accession>A0A8K1HZC2</accession>
<evidence type="ECO:0000256" key="4">
    <source>
        <dbReference type="ARBA" id="ARBA00023242"/>
    </source>
</evidence>
<dbReference type="AlphaFoldDB" id="A0A8K1HZC2"/>
<dbReference type="PROSITE" id="PS51005">
    <property type="entry name" value="NAC"/>
    <property type="match status" value="1"/>
</dbReference>
<dbReference type="GO" id="GO:0048731">
    <property type="term" value="P:system development"/>
    <property type="evidence" value="ECO:0007669"/>
    <property type="project" value="TreeGrafter"/>
</dbReference>
<feature type="domain" description="NAC" evidence="5">
    <location>
        <begin position="12"/>
        <end position="161"/>
    </location>
</feature>
<evidence type="ECO:0000256" key="1">
    <source>
        <dbReference type="ARBA" id="ARBA00023015"/>
    </source>
</evidence>
<dbReference type="InterPro" id="IPR003441">
    <property type="entry name" value="NAC-dom"/>
</dbReference>
<keyword evidence="3" id="KW-0804">Transcription</keyword>